<dbReference type="Gene3D" id="3.10.110.10">
    <property type="entry name" value="Ubiquitin Conjugating Enzyme"/>
    <property type="match status" value="1"/>
</dbReference>
<dbReference type="GO" id="GO:0006623">
    <property type="term" value="P:protein targeting to vacuole"/>
    <property type="evidence" value="ECO:0007669"/>
    <property type="project" value="TreeGrafter"/>
</dbReference>
<evidence type="ECO:0000256" key="1">
    <source>
        <dbReference type="ARBA" id="ARBA00004633"/>
    </source>
</evidence>
<comment type="subcellular location">
    <subcellularLocation>
        <location evidence="1">Late endosome membrane</location>
        <topology evidence="1">Peripheral membrane protein</topology>
    </subcellularLocation>
</comment>
<dbReference type="Ensembl" id="ENSCMIT00000032607.1">
    <property type="protein sequence ID" value="ENSCMIP00000032117.1"/>
    <property type="gene ID" value="ENSCMIG00000013714.1"/>
</dbReference>
<dbReference type="GO" id="GO:0006612">
    <property type="term" value="P:protein targeting to membrane"/>
    <property type="evidence" value="ECO:0007669"/>
    <property type="project" value="TreeGrafter"/>
</dbReference>
<evidence type="ECO:0000313" key="10">
    <source>
        <dbReference type="Ensembl" id="ENSCMIP00000032117.1"/>
    </source>
</evidence>
<evidence type="ECO:0000256" key="6">
    <source>
        <dbReference type="ARBA" id="ARBA00025010"/>
    </source>
</evidence>
<name>A0A4W3IRZ3_CALMI</name>
<keyword evidence="5 7" id="KW-0653">Protein transport</keyword>
<dbReference type="OMA" id="HPWCNEH"/>
<feature type="compositionally biased region" description="Basic and acidic residues" evidence="8">
    <location>
        <begin position="29"/>
        <end position="44"/>
    </location>
</feature>
<keyword evidence="11" id="KW-1185">Reference proteome</keyword>
<comment type="function">
    <text evidence="6">Component of the ESCRT-I complex, a regulator of vesicular trafficking process. Required for the sorting of endocytic ubiquitinated cargos into multivesicular bodies. May be involved in cell growth and differentiation.</text>
</comment>
<keyword evidence="4" id="KW-0967">Endosome</keyword>
<dbReference type="GO" id="GO:0031902">
    <property type="term" value="C:late endosome membrane"/>
    <property type="evidence" value="ECO:0007669"/>
    <property type="project" value="UniProtKB-SubCell"/>
</dbReference>
<feature type="region of interest" description="Disordered" evidence="8">
    <location>
        <begin position="1"/>
        <end position="44"/>
    </location>
</feature>
<sequence length="398" mass="44711">MERLSRREDVPRRCTVGSGPEHWGGDGQGEGREGRERGGGRESRGELKARIAEIQKDVEYRLPFTVKNITININILLPPQFPQEKPVVTVFPPVRHHLVDQHNGTLVTSPVISNFTMHSDLGKIVQSVLDEFWKNPPSLASSSTSFPYRYSSPAGMNPYPPQGYPFMPPYPTPESSVPGLPDTVSGPGFNSRPAAPAYGLITDLPLPVPKADSSQQAGLNGHIYKMPDVPEQFPELQELGTSQLSELSGNDDLVLEHFMGLPQLKQICTDKDDLVSYIEELAKKNLQLEPRLEAERHELLDKYDQLTQLKVAFEKKMQRQHELNESCSLSALQARLKVAAHQAEEESEVIAEEFLEGKAEIDDFLSSFMEKRTLCHCRRAKEEKLQNLMLQHGQFHTL</sequence>
<dbReference type="InParanoid" id="A0A4W3IRZ3"/>
<feature type="compositionally biased region" description="Basic and acidic residues" evidence="8">
    <location>
        <begin position="1"/>
        <end position="12"/>
    </location>
</feature>
<evidence type="ECO:0000256" key="3">
    <source>
        <dbReference type="ARBA" id="ARBA00022448"/>
    </source>
</evidence>
<evidence type="ECO:0000256" key="8">
    <source>
        <dbReference type="SAM" id="MobiDB-lite"/>
    </source>
</evidence>
<evidence type="ECO:0000259" key="9">
    <source>
        <dbReference type="PROSITE" id="PS51314"/>
    </source>
</evidence>
<comment type="similarity">
    <text evidence="2">Belongs to the VPS37 family.</text>
</comment>
<dbReference type="InterPro" id="IPR029012">
    <property type="entry name" value="Helix_hairpin_bin_sf"/>
</dbReference>
<evidence type="ECO:0000256" key="4">
    <source>
        <dbReference type="ARBA" id="ARBA00022753"/>
    </source>
</evidence>
<dbReference type="CDD" id="cd11685">
    <property type="entry name" value="UEV_TSG101-like"/>
    <property type="match status" value="1"/>
</dbReference>
<dbReference type="SUPFAM" id="SSF140111">
    <property type="entry name" value="Endosomal sorting complex assembly domain"/>
    <property type="match status" value="1"/>
</dbReference>
<accession>A0A4W3IRZ3</accession>
<dbReference type="PANTHER" id="PTHR13678:SF2">
    <property type="entry name" value="VACUOLAR PROTEIN SORTING-ASSOCIATED PROTEIN 37A"/>
    <property type="match status" value="1"/>
</dbReference>
<reference evidence="11" key="1">
    <citation type="journal article" date="2006" name="Science">
        <title>Ancient noncoding elements conserved in the human genome.</title>
        <authorList>
            <person name="Venkatesh B."/>
            <person name="Kirkness E.F."/>
            <person name="Loh Y.H."/>
            <person name="Halpern A.L."/>
            <person name="Lee A.P."/>
            <person name="Johnson J."/>
            <person name="Dandona N."/>
            <person name="Viswanathan L.D."/>
            <person name="Tay A."/>
            <person name="Venter J.C."/>
            <person name="Strausberg R.L."/>
            <person name="Brenner S."/>
        </authorList>
    </citation>
    <scope>NUCLEOTIDE SEQUENCE [LARGE SCALE GENOMIC DNA]</scope>
</reference>
<dbReference type="GO" id="GO:0043162">
    <property type="term" value="P:ubiquitin-dependent protein catabolic process via the multivesicular body sorting pathway"/>
    <property type="evidence" value="ECO:0007669"/>
    <property type="project" value="TreeGrafter"/>
</dbReference>
<dbReference type="STRING" id="7868.ENSCMIP00000032117"/>
<feature type="domain" description="VPS37 C-terminal" evidence="9">
    <location>
        <begin position="310"/>
        <end position="398"/>
    </location>
</feature>
<dbReference type="AlphaFoldDB" id="A0A4W3IRZ3"/>
<dbReference type="Proteomes" id="UP000314986">
    <property type="component" value="Unassembled WGS sequence"/>
</dbReference>
<evidence type="ECO:0000256" key="5">
    <source>
        <dbReference type="ARBA" id="ARBA00022927"/>
    </source>
</evidence>
<dbReference type="InterPro" id="IPR016135">
    <property type="entry name" value="UBQ-conjugating_enzyme/RWD"/>
</dbReference>
<dbReference type="GO" id="GO:0000813">
    <property type="term" value="C:ESCRT I complex"/>
    <property type="evidence" value="ECO:0007669"/>
    <property type="project" value="TreeGrafter"/>
</dbReference>
<reference evidence="10" key="5">
    <citation type="submission" date="2025-09" db="UniProtKB">
        <authorList>
            <consortium name="Ensembl"/>
        </authorList>
    </citation>
    <scope>IDENTIFICATION</scope>
</reference>
<dbReference type="PROSITE" id="PS51314">
    <property type="entry name" value="VPS37_C"/>
    <property type="match status" value="1"/>
</dbReference>
<dbReference type="InterPro" id="IPR009851">
    <property type="entry name" value="Mod_r"/>
</dbReference>
<dbReference type="GeneTree" id="ENSGT00950000183012"/>
<dbReference type="SUPFAM" id="SSF54495">
    <property type="entry name" value="UBC-like"/>
    <property type="match status" value="1"/>
</dbReference>
<evidence type="ECO:0000256" key="2">
    <source>
        <dbReference type="ARBA" id="ARBA00007617"/>
    </source>
</evidence>
<dbReference type="FunFam" id="1.10.287.660:FF:000002">
    <property type="entry name" value="Vacuolar protein sorting-associated protein 37A"/>
    <property type="match status" value="1"/>
</dbReference>
<keyword evidence="3 7" id="KW-0813">Transport</keyword>
<dbReference type="Gene3D" id="1.10.287.660">
    <property type="entry name" value="Helix hairpin bin"/>
    <property type="match status" value="1"/>
</dbReference>
<dbReference type="PANTHER" id="PTHR13678">
    <property type="entry name" value="VACUOLAR PROTEIN SORTING-ASSOCIATED PROTEIN 37"/>
    <property type="match status" value="1"/>
</dbReference>
<reference evidence="11" key="3">
    <citation type="journal article" date="2014" name="Nature">
        <title>Elephant shark genome provides unique insights into gnathostome evolution.</title>
        <authorList>
            <consortium name="International Elephant Shark Genome Sequencing Consortium"/>
            <person name="Venkatesh B."/>
            <person name="Lee A.P."/>
            <person name="Ravi V."/>
            <person name="Maurya A.K."/>
            <person name="Lian M.M."/>
            <person name="Swann J.B."/>
            <person name="Ohta Y."/>
            <person name="Flajnik M.F."/>
            <person name="Sutoh Y."/>
            <person name="Kasahara M."/>
            <person name="Hoon S."/>
            <person name="Gangu V."/>
            <person name="Roy S.W."/>
            <person name="Irimia M."/>
            <person name="Korzh V."/>
            <person name="Kondrychyn I."/>
            <person name="Lim Z.W."/>
            <person name="Tay B.H."/>
            <person name="Tohari S."/>
            <person name="Kong K.W."/>
            <person name="Ho S."/>
            <person name="Lorente-Galdos B."/>
            <person name="Quilez J."/>
            <person name="Marques-Bonet T."/>
            <person name="Raney B.J."/>
            <person name="Ingham P.W."/>
            <person name="Tay A."/>
            <person name="Hillier L.W."/>
            <person name="Minx P."/>
            <person name="Boehm T."/>
            <person name="Wilson R.K."/>
            <person name="Brenner S."/>
            <person name="Warren W.C."/>
        </authorList>
    </citation>
    <scope>NUCLEOTIDE SEQUENCE [LARGE SCALE GENOMIC DNA]</scope>
</reference>
<evidence type="ECO:0000256" key="7">
    <source>
        <dbReference type="PROSITE-ProRule" id="PRU00646"/>
    </source>
</evidence>
<dbReference type="Pfam" id="PF07200">
    <property type="entry name" value="Mod_r"/>
    <property type="match status" value="1"/>
</dbReference>
<evidence type="ECO:0000313" key="11">
    <source>
        <dbReference type="Proteomes" id="UP000314986"/>
    </source>
</evidence>
<reference evidence="11" key="2">
    <citation type="journal article" date="2007" name="PLoS Biol.">
        <title>Survey sequencing and comparative analysis of the elephant shark (Callorhinchus milii) genome.</title>
        <authorList>
            <person name="Venkatesh B."/>
            <person name="Kirkness E.F."/>
            <person name="Loh Y.H."/>
            <person name="Halpern A.L."/>
            <person name="Lee A.P."/>
            <person name="Johnson J."/>
            <person name="Dandona N."/>
            <person name="Viswanathan L.D."/>
            <person name="Tay A."/>
            <person name="Venter J.C."/>
            <person name="Strausberg R.L."/>
            <person name="Brenner S."/>
        </authorList>
    </citation>
    <scope>NUCLEOTIDE SEQUENCE [LARGE SCALE GENOMIC DNA]</scope>
</reference>
<reference evidence="10" key="4">
    <citation type="submission" date="2025-08" db="UniProtKB">
        <authorList>
            <consortium name="Ensembl"/>
        </authorList>
    </citation>
    <scope>IDENTIFICATION</scope>
</reference>
<organism evidence="10 11">
    <name type="scientific">Callorhinchus milii</name>
    <name type="common">Ghost shark</name>
    <dbReference type="NCBI Taxonomy" id="7868"/>
    <lineage>
        <taxon>Eukaryota</taxon>
        <taxon>Metazoa</taxon>
        <taxon>Chordata</taxon>
        <taxon>Craniata</taxon>
        <taxon>Vertebrata</taxon>
        <taxon>Chondrichthyes</taxon>
        <taxon>Holocephali</taxon>
        <taxon>Chimaeriformes</taxon>
        <taxon>Callorhinchidae</taxon>
        <taxon>Callorhinchus</taxon>
    </lineage>
</organism>
<dbReference type="InterPro" id="IPR037202">
    <property type="entry name" value="ESCRT_assembly_dom"/>
</dbReference>
<proteinExistence type="inferred from homology"/>
<protein>
    <submittedName>
        <fullName evidence="10">VPS37A subunit of ESCRT-I</fullName>
    </submittedName>
</protein>